<organism evidence="1 2">
    <name type="scientific">Pseudonocardia eucalypti</name>
    <dbReference type="NCBI Taxonomy" id="648755"/>
    <lineage>
        <taxon>Bacteria</taxon>
        <taxon>Bacillati</taxon>
        <taxon>Actinomycetota</taxon>
        <taxon>Actinomycetes</taxon>
        <taxon>Pseudonocardiales</taxon>
        <taxon>Pseudonocardiaceae</taxon>
        <taxon>Pseudonocardia</taxon>
    </lineage>
</organism>
<proteinExistence type="predicted"/>
<dbReference type="Gene3D" id="3.40.50.720">
    <property type="entry name" value="NAD(P)-binding Rossmann-like Domain"/>
    <property type="match status" value="1"/>
</dbReference>
<protein>
    <recommendedName>
        <fullName evidence="3">SDR family oxidoreductase</fullName>
    </recommendedName>
</protein>
<sequence length="80" mass="8248">MGAAARRPNLHTDRATTHYRGGLTRSLRFLAALPVTFGVTSGRIAEPEEVATLTAFLASPLAAGVLGADLVIDGGTVKTT</sequence>
<dbReference type="InterPro" id="IPR036291">
    <property type="entry name" value="NAD(P)-bd_dom_sf"/>
</dbReference>
<dbReference type="Pfam" id="PF13561">
    <property type="entry name" value="adh_short_C2"/>
    <property type="match status" value="1"/>
</dbReference>
<dbReference type="SUPFAM" id="SSF51735">
    <property type="entry name" value="NAD(P)-binding Rossmann-fold domains"/>
    <property type="match status" value="1"/>
</dbReference>
<dbReference type="Proteomes" id="UP001428817">
    <property type="component" value="Unassembled WGS sequence"/>
</dbReference>
<comment type="caution">
    <text evidence="1">The sequence shown here is derived from an EMBL/GenBank/DDBJ whole genome shotgun (WGS) entry which is preliminary data.</text>
</comment>
<reference evidence="2" key="1">
    <citation type="journal article" date="2019" name="Int. J. Syst. Evol. Microbiol.">
        <title>The Global Catalogue of Microorganisms (GCM) 10K type strain sequencing project: providing services to taxonomists for standard genome sequencing and annotation.</title>
        <authorList>
            <consortium name="The Broad Institute Genomics Platform"/>
            <consortium name="The Broad Institute Genome Sequencing Center for Infectious Disease"/>
            <person name="Wu L."/>
            <person name="Ma J."/>
        </authorList>
    </citation>
    <scope>NUCLEOTIDE SEQUENCE [LARGE SCALE GENOMIC DNA]</scope>
    <source>
        <strain evidence="2">JCM 18303</strain>
    </source>
</reference>
<gene>
    <name evidence="1" type="ORF">GCM10023321_32250</name>
</gene>
<evidence type="ECO:0000313" key="1">
    <source>
        <dbReference type="EMBL" id="GAA5156470.1"/>
    </source>
</evidence>
<accession>A0ABP9Q3N1</accession>
<dbReference type="InterPro" id="IPR002347">
    <property type="entry name" value="SDR_fam"/>
</dbReference>
<keyword evidence="2" id="KW-1185">Reference proteome</keyword>
<evidence type="ECO:0000313" key="2">
    <source>
        <dbReference type="Proteomes" id="UP001428817"/>
    </source>
</evidence>
<dbReference type="EMBL" id="BAABJP010000014">
    <property type="protein sequence ID" value="GAA5156470.1"/>
    <property type="molecule type" value="Genomic_DNA"/>
</dbReference>
<evidence type="ECO:0008006" key="3">
    <source>
        <dbReference type="Google" id="ProtNLM"/>
    </source>
</evidence>
<name>A0ABP9Q3N1_9PSEU</name>